<dbReference type="SUPFAM" id="SSF52540">
    <property type="entry name" value="P-loop containing nucleoside triphosphate hydrolases"/>
    <property type="match status" value="1"/>
</dbReference>
<keyword evidence="4" id="KW-0067">ATP-binding</keyword>
<gene>
    <name evidence="6" type="primary">ABC-2.AB.A</name>
</gene>
<dbReference type="InterPro" id="IPR027417">
    <property type="entry name" value="P-loop_NTPase"/>
</dbReference>
<keyword evidence="2" id="KW-0813">Transport</keyword>
<protein>
    <submittedName>
        <fullName evidence="6">Daunorubicin resistance ABC transporter ATPase subunit (ABC-2.AB.A)</fullName>
    </submittedName>
</protein>
<feature type="domain" description="ABC transporter" evidence="5">
    <location>
        <begin position="19"/>
        <end position="49"/>
    </location>
</feature>
<dbReference type="InterPro" id="IPR050763">
    <property type="entry name" value="ABC_transporter_ATP-binding"/>
</dbReference>
<evidence type="ECO:0000256" key="4">
    <source>
        <dbReference type="ARBA" id="ARBA00022840"/>
    </source>
</evidence>
<dbReference type="PANTHER" id="PTHR42711:SF5">
    <property type="entry name" value="ABC TRANSPORTER ATP-BINDING PROTEIN NATA"/>
    <property type="match status" value="1"/>
</dbReference>
<evidence type="ECO:0000313" key="6">
    <source>
        <dbReference type="EMBL" id="AIF22801.1"/>
    </source>
</evidence>
<evidence type="ECO:0000256" key="3">
    <source>
        <dbReference type="ARBA" id="ARBA00022741"/>
    </source>
</evidence>
<dbReference type="PANTHER" id="PTHR42711">
    <property type="entry name" value="ABC TRANSPORTER ATP-BINDING PROTEIN"/>
    <property type="match status" value="1"/>
</dbReference>
<sequence length="52" mass="5623">MYSIETKSLTKSFGDLIAVNDVSFSVEKGEIFGFLGPNGAGKSTTMMILLLY</sequence>
<dbReference type="EMBL" id="KF901216">
    <property type="protein sequence ID" value="AIF22801.1"/>
    <property type="molecule type" value="Genomic_DNA"/>
</dbReference>
<proteinExistence type="inferred from homology"/>
<dbReference type="Pfam" id="PF00005">
    <property type="entry name" value="ABC_tran"/>
    <property type="match status" value="1"/>
</dbReference>
<dbReference type="AlphaFoldDB" id="A0A075I2G7"/>
<evidence type="ECO:0000256" key="1">
    <source>
        <dbReference type="ARBA" id="ARBA00005417"/>
    </source>
</evidence>
<evidence type="ECO:0000256" key="2">
    <source>
        <dbReference type="ARBA" id="ARBA00022448"/>
    </source>
</evidence>
<accession>A0A075I2G7</accession>
<dbReference type="InterPro" id="IPR003439">
    <property type="entry name" value="ABC_transporter-like_ATP-bd"/>
</dbReference>
<keyword evidence="3" id="KW-0547">Nucleotide-binding</keyword>
<organism evidence="6">
    <name type="scientific">uncultured marine thaumarchaeote SAT1000_10_G06</name>
    <dbReference type="NCBI Taxonomy" id="1456374"/>
    <lineage>
        <taxon>Archaea</taxon>
        <taxon>Nitrososphaerota</taxon>
        <taxon>environmental samples</taxon>
    </lineage>
</organism>
<dbReference type="GO" id="GO:0005524">
    <property type="term" value="F:ATP binding"/>
    <property type="evidence" value="ECO:0007669"/>
    <property type="project" value="UniProtKB-KW"/>
</dbReference>
<reference evidence="6" key="1">
    <citation type="journal article" date="2014" name="Genome Biol. Evol.">
        <title>Pangenome evidence for extensive interdomain horizontal transfer affecting lineage core and shell genes in uncultured planktonic thaumarchaeota and euryarchaeota.</title>
        <authorList>
            <person name="Deschamps P."/>
            <person name="Zivanovic Y."/>
            <person name="Moreira D."/>
            <person name="Rodriguez-Valera F."/>
            <person name="Lopez-Garcia P."/>
        </authorList>
    </citation>
    <scope>NUCLEOTIDE SEQUENCE</scope>
</reference>
<evidence type="ECO:0000259" key="5">
    <source>
        <dbReference type="Pfam" id="PF00005"/>
    </source>
</evidence>
<name>A0A075I2G7_9ARCH</name>
<comment type="similarity">
    <text evidence="1">Belongs to the ABC transporter superfamily.</text>
</comment>
<dbReference type="Gene3D" id="3.40.50.300">
    <property type="entry name" value="P-loop containing nucleotide triphosphate hydrolases"/>
    <property type="match status" value="1"/>
</dbReference>
<dbReference type="GO" id="GO:0016887">
    <property type="term" value="F:ATP hydrolysis activity"/>
    <property type="evidence" value="ECO:0007669"/>
    <property type="project" value="InterPro"/>
</dbReference>